<name>A0ABV1AH14_9FIRM</name>
<dbReference type="EMBL" id="JBBMEI010000007">
    <property type="protein sequence ID" value="MEQ2357440.1"/>
    <property type="molecule type" value="Genomic_DNA"/>
</dbReference>
<proteinExistence type="predicted"/>
<dbReference type="Proteomes" id="UP001446032">
    <property type="component" value="Unassembled WGS sequence"/>
</dbReference>
<gene>
    <name evidence="2" type="ORF">WMO75_03615</name>
</gene>
<reference evidence="2 3" key="1">
    <citation type="submission" date="2024-03" db="EMBL/GenBank/DDBJ databases">
        <title>Human intestinal bacterial collection.</title>
        <authorList>
            <person name="Pauvert C."/>
            <person name="Hitch T.C.A."/>
            <person name="Clavel T."/>
        </authorList>
    </citation>
    <scope>NUCLEOTIDE SEQUENCE [LARGE SCALE GENOMIC DNA]</scope>
    <source>
        <strain evidence="2 3">CLA-AA-H95</strain>
    </source>
</reference>
<feature type="signal peptide" evidence="1">
    <location>
        <begin position="1"/>
        <end position="22"/>
    </location>
</feature>
<sequence>MKRNFKTISAAVAAAMTISGMAAVPCYAGIKIPFIGEIGGSSVEDPELESMFGRSLKEMAGKFDGMSEPYWNMGVTSSSNGQVTLFSADSSNGGDGITQIQLTGSGNPYWLMGVDTGMSYSDAGNELSGKGFRCMPSKPVYYDRNGNYVALDGQDNNLTVTMSHVTLGSHTDKTEVSQYMGENLREIFFEVDDVGARTEGEDTVVENDQVMFYARGQAVELSDLTISKIVLKQSGGEYCMYGYQPGDAWDSLYPGMQEGGSGEWFDPAGNVFSMYSSTDPLNPQIVLSDPSQW</sequence>
<keyword evidence="3" id="KW-1185">Reference proteome</keyword>
<protein>
    <submittedName>
        <fullName evidence="2">Uncharacterized protein</fullName>
    </submittedName>
</protein>
<dbReference type="RefSeq" id="WP_349077645.1">
    <property type="nucleotide sequence ID" value="NZ_JBBMEI010000007.1"/>
</dbReference>
<evidence type="ECO:0000313" key="3">
    <source>
        <dbReference type="Proteomes" id="UP001446032"/>
    </source>
</evidence>
<feature type="chain" id="PRO_5047378857" evidence="1">
    <location>
        <begin position="23"/>
        <end position="293"/>
    </location>
</feature>
<comment type="caution">
    <text evidence="2">The sequence shown here is derived from an EMBL/GenBank/DDBJ whole genome shotgun (WGS) entry which is preliminary data.</text>
</comment>
<organism evidence="2 3">
    <name type="scientific">Blautia intestinihominis</name>
    <dbReference type="NCBI Taxonomy" id="3133152"/>
    <lineage>
        <taxon>Bacteria</taxon>
        <taxon>Bacillati</taxon>
        <taxon>Bacillota</taxon>
        <taxon>Clostridia</taxon>
        <taxon>Lachnospirales</taxon>
        <taxon>Lachnospiraceae</taxon>
        <taxon>Blautia</taxon>
    </lineage>
</organism>
<evidence type="ECO:0000256" key="1">
    <source>
        <dbReference type="SAM" id="SignalP"/>
    </source>
</evidence>
<accession>A0ABV1AH14</accession>
<keyword evidence="1" id="KW-0732">Signal</keyword>
<evidence type="ECO:0000313" key="2">
    <source>
        <dbReference type="EMBL" id="MEQ2357440.1"/>
    </source>
</evidence>